<evidence type="ECO:0000259" key="2">
    <source>
        <dbReference type="Pfam" id="PF17390"/>
    </source>
</evidence>
<dbReference type="Proteomes" id="UP001345691">
    <property type="component" value="Unassembled WGS sequence"/>
</dbReference>
<proteinExistence type="predicted"/>
<dbReference type="PANTHER" id="PTHR34987:SF5">
    <property type="entry name" value="ALPHA-RHAMNOSIDASE"/>
    <property type="match status" value="1"/>
</dbReference>
<dbReference type="Gene3D" id="2.60.420.10">
    <property type="entry name" value="Maltose phosphorylase, domain 3"/>
    <property type="match status" value="1"/>
</dbReference>
<name>A0ABR0J222_9EURO</name>
<dbReference type="SUPFAM" id="SSF48208">
    <property type="entry name" value="Six-hairpin glycosidases"/>
    <property type="match status" value="1"/>
</dbReference>
<dbReference type="Pfam" id="PF17390">
    <property type="entry name" value="Bac_rhamnosid_C"/>
    <property type="match status" value="1"/>
</dbReference>
<dbReference type="Pfam" id="PF17389">
    <property type="entry name" value="Bac_rhamnosid6H"/>
    <property type="match status" value="1"/>
</dbReference>
<keyword evidence="4" id="KW-1185">Reference proteome</keyword>
<dbReference type="InterPro" id="IPR035396">
    <property type="entry name" value="Bac_rhamnosid6H"/>
</dbReference>
<feature type="domain" description="Alpha-L-rhamnosidase six-hairpin glycosidase" evidence="1">
    <location>
        <begin position="286"/>
        <end position="496"/>
    </location>
</feature>
<sequence>MLVKHRGSFTPTFLMDCIHFPADYLQGGPRTKIRKGNNLPSNNVATVDIHASMPGSFCHWPMLEESRMDGPAEASFPGIWDKNNYAPTTRTVSPVSVLIWPDLSSVAYSRTQTIRGNGSLVTYDFGKEVGGIVRFNYNSTGTGTLSVAFTEAKNFVGYRSDSSNGLFTGADLWLNDTLTGSPGQYVMPDERLRGGFRYMTLWLATNSSTTAFSAYNITVELDFQPTWSNLRAYQGYFHSSDELLNRVWYAGAYTLQSNSVPTNTGRQVPMLVYGWANNATLSPGNTVIVDGAKRDRAVWPGDMGIAVPSAFTSTGDLESVRNALQVMYNYQNMTTGAFAESGPPLSQTGSDTYHMWTMIGTYNYVLYTNDTAWVTPLWEQYKHAMQFVVDKIDNSGLMNVTGTRDWARWQQGFHNTEANMILYQTLTTGSKLATWLDDPELSANWTSIATALSNAINNLTYDASANAYRDNDTSTTLHPQDANSMSLLFGVAPTSDVPGIATSLTQNWTPIGPVTPELPYNVSPFISSFELLGRLTVRDTARALQLLRTTWGWIINNPNSTESTLLEGYLYNGSFSYRSDRGYDYDESYVSHSHGWSSGPTSALTHYVLGLDVLSPVGGGWSLAPQLGDLTFVEGGFTTTLGKFSAKWVLENQGVTVTWDTPVGTSGSVVVPLPAGAGSMVVEIESAGEQRNQTLGVAATSAFGEKTAELDVLGGQGSIWFPL</sequence>
<accession>A0ABR0J222</accession>
<gene>
    <name evidence="3" type="ORF">LTR69_009216</name>
</gene>
<dbReference type="Gene3D" id="1.50.10.10">
    <property type="match status" value="1"/>
</dbReference>
<evidence type="ECO:0008006" key="5">
    <source>
        <dbReference type="Google" id="ProtNLM"/>
    </source>
</evidence>
<dbReference type="EMBL" id="JAVRRF010000025">
    <property type="protein sequence ID" value="KAK5053572.1"/>
    <property type="molecule type" value="Genomic_DNA"/>
</dbReference>
<dbReference type="PANTHER" id="PTHR34987">
    <property type="entry name" value="C, PUTATIVE (AFU_ORTHOLOGUE AFUA_3G02880)-RELATED"/>
    <property type="match status" value="1"/>
</dbReference>
<evidence type="ECO:0000313" key="4">
    <source>
        <dbReference type="Proteomes" id="UP001345691"/>
    </source>
</evidence>
<comment type="caution">
    <text evidence="3">The sequence shown here is derived from an EMBL/GenBank/DDBJ whole genome shotgun (WGS) entry which is preliminary data.</text>
</comment>
<dbReference type="InterPro" id="IPR012341">
    <property type="entry name" value="6hp_glycosidase-like_sf"/>
</dbReference>
<protein>
    <recommendedName>
        <fullName evidence="5">Alpha-L-rhamnosidase six-hairpin glycosidase domain-containing protein</fullName>
    </recommendedName>
</protein>
<feature type="domain" description="Alpha-L-rhamnosidase C-terminal" evidence="2">
    <location>
        <begin position="621"/>
        <end position="679"/>
    </location>
</feature>
<evidence type="ECO:0000313" key="3">
    <source>
        <dbReference type="EMBL" id="KAK5053572.1"/>
    </source>
</evidence>
<dbReference type="InterPro" id="IPR035398">
    <property type="entry name" value="Bac_rhamnosid_C"/>
</dbReference>
<dbReference type="InterPro" id="IPR008928">
    <property type="entry name" value="6-hairpin_glycosidase_sf"/>
</dbReference>
<reference evidence="3 4" key="1">
    <citation type="submission" date="2023-08" db="EMBL/GenBank/DDBJ databases">
        <title>Black Yeasts Isolated from many extreme environments.</title>
        <authorList>
            <person name="Coleine C."/>
            <person name="Stajich J.E."/>
            <person name="Selbmann L."/>
        </authorList>
    </citation>
    <scope>NUCLEOTIDE SEQUENCE [LARGE SCALE GENOMIC DNA]</scope>
    <source>
        <strain evidence="3 4">CCFEE 6328</strain>
    </source>
</reference>
<evidence type="ECO:0000259" key="1">
    <source>
        <dbReference type="Pfam" id="PF17389"/>
    </source>
</evidence>
<organism evidence="3 4">
    <name type="scientific">Exophiala sideris</name>
    <dbReference type="NCBI Taxonomy" id="1016849"/>
    <lineage>
        <taxon>Eukaryota</taxon>
        <taxon>Fungi</taxon>
        <taxon>Dikarya</taxon>
        <taxon>Ascomycota</taxon>
        <taxon>Pezizomycotina</taxon>
        <taxon>Eurotiomycetes</taxon>
        <taxon>Chaetothyriomycetidae</taxon>
        <taxon>Chaetothyriales</taxon>
        <taxon>Herpotrichiellaceae</taxon>
        <taxon>Exophiala</taxon>
    </lineage>
</organism>